<evidence type="ECO:0000256" key="1">
    <source>
        <dbReference type="SAM" id="MobiDB-lite"/>
    </source>
</evidence>
<evidence type="ECO:0000313" key="3">
    <source>
        <dbReference type="Proteomes" id="UP000269945"/>
    </source>
</evidence>
<gene>
    <name evidence="2" type="ORF">BN2614_LOCUS1</name>
</gene>
<protein>
    <submittedName>
        <fullName evidence="2">Uncharacterized protein</fullName>
    </submittedName>
</protein>
<reference evidence="2 3" key="1">
    <citation type="submission" date="2018-10" db="EMBL/GenBank/DDBJ databases">
        <authorList>
            <person name="Ekblom R."/>
            <person name="Jareborg N."/>
        </authorList>
    </citation>
    <scope>NUCLEOTIDE SEQUENCE [LARGE SCALE GENOMIC DNA]</scope>
    <source>
        <tissue evidence="2">Muscle</tissue>
    </source>
</reference>
<keyword evidence="3" id="KW-1185">Reference proteome</keyword>
<proteinExistence type="predicted"/>
<dbReference type="Proteomes" id="UP000269945">
    <property type="component" value="Unassembled WGS sequence"/>
</dbReference>
<comment type="caution">
    <text evidence="2">The sequence shown here is derived from an EMBL/GenBank/DDBJ whole genome shotgun (WGS) entry which is preliminary data.</text>
</comment>
<dbReference type="EMBL" id="CYRY02002428">
    <property type="protein sequence ID" value="VCW67107.1"/>
    <property type="molecule type" value="Genomic_DNA"/>
</dbReference>
<dbReference type="AlphaFoldDB" id="A0A9X9LG01"/>
<feature type="non-terminal residue" evidence="2">
    <location>
        <position position="1"/>
    </location>
</feature>
<name>A0A9X9LG01_GULGU</name>
<organism evidence="2 3">
    <name type="scientific">Gulo gulo</name>
    <name type="common">Wolverine</name>
    <name type="synonym">Gluton</name>
    <dbReference type="NCBI Taxonomy" id="48420"/>
    <lineage>
        <taxon>Eukaryota</taxon>
        <taxon>Metazoa</taxon>
        <taxon>Chordata</taxon>
        <taxon>Craniata</taxon>
        <taxon>Vertebrata</taxon>
        <taxon>Euteleostomi</taxon>
        <taxon>Mammalia</taxon>
        <taxon>Eutheria</taxon>
        <taxon>Laurasiatheria</taxon>
        <taxon>Carnivora</taxon>
        <taxon>Caniformia</taxon>
        <taxon>Musteloidea</taxon>
        <taxon>Mustelidae</taxon>
        <taxon>Guloninae</taxon>
        <taxon>Gulo</taxon>
    </lineage>
</organism>
<accession>A0A9X9LG01</accession>
<evidence type="ECO:0000313" key="2">
    <source>
        <dbReference type="EMBL" id="VCW67107.1"/>
    </source>
</evidence>
<sequence length="72" mass="8230">SFKLWTHVKNLKSRVRRWGPKGNRNKREACDPGEEPPADFLQTAAGYAWDKANPKRKRQAVSSLGPRERRAG</sequence>
<feature type="region of interest" description="Disordered" evidence="1">
    <location>
        <begin position="16"/>
        <end position="72"/>
    </location>
</feature>